<proteinExistence type="predicted"/>
<keyword evidence="2" id="KW-1185">Reference proteome</keyword>
<evidence type="ECO:0000313" key="1">
    <source>
        <dbReference type="EMBL" id="KAJ7033074.1"/>
    </source>
</evidence>
<dbReference type="Gene3D" id="3.60.130.30">
    <property type="match status" value="1"/>
</dbReference>
<comment type="caution">
    <text evidence="1">The sequence shown here is derived from an EMBL/GenBank/DDBJ whole genome shotgun (WGS) entry which is preliminary data.</text>
</comment>
<name>A0AAD6SSX0_9AGAR</name>
<organism evidence="1 2">
    <name type="scientific">Mycena alexandri</name>
    <dbReference type="NCBI Taxonomy" id="1745969"/>
    <lineage>
        <taxon>Eukaryota</taxon>
        <taxon>Fungi</taxon>
        <taxon>Dikarya</taxon>
        <taxon>Basidiomycota</taxon>
        <taxon>Agaricomycotina</taxon>
        <taxon>Agaricomycetes</taxon>
        <taxon>Agaricomycetidae</taxon>
        <taxon>Agaricales</taxon>
        <taxon>Marasmiineae</taxon>
        <taxon>Mycenaceae</taxon>
        <taxon>Mycena</taxon>
    </lineage>
</organism>
<accession>A0AAD6SSX0</accession>
<gene>
    <name evidence="1" type="ORF">C8F04DRAFT_958064</name>
</gene>
<evidence type="ECO:0000313" key="2">
    <source>
        <dbReference type="Proteomes" id="UP001218188"/>
    </source>
</evidence>
<dbReference type="EMBL" id="JARJCM010000067">
    <property type="protein sequence ID" value="KAJ7033074.1"/>
    <property type="molecule type" value="Genomic_DNA"/>
</dbReference>
<dbReference type="AlphaFoldDB" id="A0AAD6SSX0"/>
<feature type="non-terminal residue" evidence="1">
    <location>
        <position position="197"/>
    </location>
</feature>
<sequence>WNDLNAVGLSYPKPDLNRSKTPAVHLGVWGLYGPSCEPRITKDSKQTPEVNRAMDSMLGILKHGVVPKIDAALDEIVPGHVRVQERSPIDPNLDFGGLFFTVAIKEGSSERIHIDWNDCLQKYALIFCAGDYTGGDFCIPQLNIRIPLRPGSVLAVRTRLLAHCATLVGTGRRVVFTCFTDSTLIEASLKGRHYAYV</sequence>
<reference evidence="1" key="1">
    <citation type="submission" date="2023-03" db="EMBL/GenBank/DDBJ databases">
        <title>Massive genome expansion in bonnet fungi (Mycena s.s.) driven by repeated elements and novel gene families across ecological guilds.</title>
        <authorList>
            <consortium name="Lawrence Berkeley National Laboratory"/>
            <person name="Harder C.B."/>
            <person name="Miyauchi S."/>
            <person name="Viragh M."/>
            <person name="Kuo A."/>
            <person name="Thoen E."/>
            <person name="Andreopoulos B."/>
            <person name="Lu D."/>
            <person name="Skrede I."/>
            <person name="Drula E."/>
            <person name="Henrissat B."/>
            <person name="Morin E."/>
            <person name="Kohler A."/>
            <person name="Barry K."/>
            <person name="LaButti K."/>
            <person name="Morin E."/>
            <person name="Salamov A."/>
            <person name="Lipzen A."/>
            <person name="Mereny Z."/>
            <person name="Hegedus B."/>
            <person name="Baldrian P."/>
            <person name="Stursova M."/>
            <person name="Weitz H."/>
            <person name="Taylor A."/>
            <person name="Grigoriev I.V."/>
            <person name="Nagy L.G."/>
            <person name="Martin F."/>
            <person name="Kauserud H."/>
        </authorList>
    </citation>
    <scope>NUCLEOTIDE SEQUENCE</scope>
    <source>
        <strain evidence="1">CBHHK200</strain>
    </source>
</reference>
<protein>
    <submittedName>
        <fullName evidence="1">Uncharacterized protein</fullName>
    </submittedName>
</protein>
<dbReference type="Proteomes" id="UP001218188">
    <property type="component" value="Unassembled WGS sequence"/>
</dbReference>